<dbReference type="Ensembl" id="ENSPNYT00000004249.1">
    <property type="protein sequence ID" value="ENSPNYP00000004143.1"/>
    <property type="gene ID" value="ENSPNYG00000003223.1"/>
</dbReference>
<dbReference type="GO" id="GO:0008270">
    <property type="term" value="F:zinc ion binding"/>
    <property type="evidence" value="ECO:0007669"/>
    <property type="project" value="UniProtKB-KW"/>
</dbReference>
<keyword evidence="8" id="KW-0862">Zinc</keyword>
<organism evidence="10">
    <name type="scientific">Pundamilia nyererei</name>
    <dbReference type="NCBI Taxonomy" id="303518"/>
    <lineage>
        <taxon>Eukaryota</taxon>
        <taxon>Metazoa</taxon>
        <taxon>Chordata</taxon>
        <taxon>Craniata</taxon>
        <taxon>Vertebrata</taxon>
        <taxon>Euteleostomi</taxon>
        <taxon>Actinopterygii</taxon>
        <taxon>Neopterygii</taxon>
        <taxon>Teleostei</taxon>
        <taxon>Neoteleostei</taxon>
        <taxon>Acanthomorphata</taxon>
        <taxon>Ovalentaria</taxon>
        <taxon>Cichlomorphae</taxon>
        <taxon>Cichliformes</taxon>
        <taxon>Cichlidae</taxon>
        <taxon>African cichlids</taxon>
        <taxon>Pseudocrenilabrinae</taxon>
        <taxon>Haplochromini</taxon>
        <taxon>Pundamilia</taxon>
    </lineage>
</organism>
<dbReference type="SMART" id="SM00744">
    <property type="entry name" value="RINGv"/>
    <property type="match status" value="1"/>
</dbReference>
<evidence type="ECO:0000256" key="3">
    <source>
        <dbReference type="ARBA" id="ARBA00012483"/>
    </source>
</evidence>
<dbReference type="SUPFAM" id="SSF57850">
    <property type="entry name" value="RING/U-box"/>
    <property type="match status" value="1"/>
</dbReference>
<evidence type="ECO:0000256" key="7">
    <source>
        <dbReference type="ARBA" id="ARBA00022786"/>
    </source>
</evidence>
<dbReference type="Pfam" id="PF12906">
    <property type="entry name" value="RINGv"/>
    <property type="match status" value="1"/>
</dbReference>
<keyword evidence="4" id="KW-0808">Transferase</keyword>
<comment type="catalytic activity">
    <reaction evidence="1">
        <text>S-ubiquitinyl-[E2 ubiquitin-conjugating enzyme]-L-cysteine + [acceptor protein]-L-lysine = [E2 ubiquitin-conjugating enzyme]-L-cysteine + N(6)-ubiquitinyl-[acceptor protein]-L-lysine.</text>
        <dbReference type="EC" id="2.3.2.27"/>
    </reaction>
</comment>
<dbReference type="InterPro" id="IPR052297">
    <property type="entry name" value="RING-CH-type_E3_ubiq-ligase"/>
</dbReference>
<dbReference type="InterPro" id="IPR013083">
    <property type="entry name" value="Znf_RING/FYVE/PHD"/>
</dbReference>
<evidence type="ECO:0000259" key="9">
    <source>
        <dbReference type="PROSITE" id="PS51292"/>
    </source>
</evidence>
<evidence type="ECO:0000256" key="2">
    <source>
        <dbReference type="ARBA" id="ARBA00004906"/>
    </source>
</evidence>
<feature type="domain" description="RING-CH-type" evidence="9">
    <location>
        <begin position="10"/>
        <end position="46"/>
    </location>
</feature>
<evidence type="ECO:0000256" key="4">
    <source>
        <dbReference type="ARBA" id="ARBA00022679"/>
    </source>
</evidence>
<dbReference type="AlphaFoldDB" id="A0A3B4F2G6"/>
<dbReference type="Gene3D" id="3.30.40.10">
    <property type="entry name" value="Zinc/RING finger domain, C3HC4 (zinc finger)"/>
    <property type="match status" value="1"/>
</dbReference>
<dbReference type="EC" id="2.3.2.27" evidence="3"/>
<evidence type="ECO:0000256" key="5">
    <source>
        <dbReference type="ARBA" id="ARBA00022723"/>
    </source>
</evidence>
<dbReference type="PROSITE" id="PS51292">
    <property type="entry name" value="ZF_RING_CH"/>
    <property type="match status" value="1"/>
</dbReference>
<evidence type="ECO:0000256" key="8">
    <source>
        <dbReference type="ARBA" id="ARBA00022833"/>
    </source>
</evidence>
<dbReference type="GO" id="GO:0061630">
    <property type="term" value="F:ubiquitin protein ligase activity"/>
    <property type="evidence" value="ECO:0007669"/>
    <property type="project" value="UniProtKB-EC"/>
</dbReference>
<dbReference type="InterPro" id="IPR011016">
    <property type="entry name" value="Znf_RING-CH"/>
</dbReference>
<dbReference type="PANTHER" id="PTHR14471">
    <property type="entry name" value="MARCH7/10 E3 UBIQUITIN PROTEIN LIGASE FAMILY MEMBER"/>
    <property type="match status" value="1"/>
</dbReference>
<reference evidence="10" key="1">
    <citation type="submission" date="2023-09" db="UniProtKB">
        <authorList>
            <consortium name="Ensembl"/>
        </authorList>
    </citation>
    <scope>IDENTIFICATION</scope>
</reference>
<accession>A0A3B4F2G6</accession>
<name>A0A3B4F2G6_9CICH</name>
<protein>
    <recommendedName>
        <fullName evidence="3">RING-type E3 ubiquitin transferase</fullName>
        <ecNumber evidence="3">2.3.2.27</ecNumber>
    </recommendedName>
</protein>
<evidence type="ECO:0000313" key="10">
    <source>
        <dbReference type="Ensembl" id="ENSPNYP00000004143.1"/>
    </source>
</evidence>
<dbReference type="PANTHER" id="PTHR14471:SF5">
    <property type="entry name" value="E3 UBIQUITIN-PROTEIN LIGASE MARCHF10-RELATED"/>
    <property type="match status" value="1"/>
</dbReference>
<comment type="pathway">
    <text evidence="2">Protein modification; protein ubiquitination.</text>
</comment>
<dbReference type="GeneTree" id="ENSGT00940000178451"/>
<sequence length="85" mass="9884">MLEESLQDNEEEKEKDRCRICYSSDASPNNPLLSPCLCSGSLLFIHLDWLSFRAVQRCEICKGRVVVDPNVFDLKDCYMRIRQVN</sequence>
<dbReference type="STRING" id="303518.ENSPNYP00000004143"/>
<keyword evidence="6" id="KW-0863">Zinc-finger</keyword>
<proteinExistence type="predicted"/>
<evidence type="ECO:0000256" key="6">
    <source>
        <dbReference type="ARBA" id="ARBA00022771"/>
    </source>
</evidence>
<keyword evidence="7" id="KW-0833">Ubl conjugation pathway</keyword>
<keyword evidence="5" id="KW-0479">Metal-binding</keyword>
<evidence type="ECO:0000256" key="1">
    <source>
        <dbReference type="ARBA" id="ARBA00000900"/>
    </source>
</evidence>